<dbReference type="EMBL" id="SMKR01000267">
    <property type="protein sequence ID" value="TDD13442.1"/>
    <property type="molecule type" value="Genomic_DNA"/>
</dbReference>
<feature type="domain" description="AB hydrolase-1" evidence="1">
    <location>
        <begin position="54"/>
        <end position="312"/>
    </location>
</feature>
<reference evidence="2 3" key="1">
    <citation type="submission" date="2019-02" db="EMBL/GenBank/DDBJ databases">
        <title>Draft genome sequences of novel Actinobacteria.</title>
        <authorList>
            <person name="Sahin N."/>
            <person name="Ay H."/>
            <person name="Saygin H."/>
        </authorList>
    </citation>
    <scope>NUCLEOTIDE SEQUENCE [LARGE SCALE GENOMIC DNA]</scope>
    <source>
        <strain evidence="2 3">16K104</strain>
    </source>
</reference>
<keyword evidence="3" id="KW-1185">Reference proteome</keyword>
<comment type="caution">
    <text evidence="2">The sequence shown here is derived from an EMBL/GenBank/DDBJ whole genome shotgun (WGS) entry which is preliminary data.</text>
</comment>
<dbReference type="Pfam" id="PF12697">
    <property type="entry name" value="Abhydrolase_6"/>
    <property type="match status" value="1"/>
</dbReference>
<evidence type="ECO:0000259" key="1">
    <source>
        <dbReference type="Pfam" id="PF12697"/>
    </source>
</evidence>
<dbReference type="AlphaFoldDB" id="A0A4R4W4H4"/>
<dbReference type="InterPro" id="IPR000073">
    <property type="entry name" value="AB_hydrolase_1"/>
</dbReference>
<name>A0A4R4W4H4_9ACTN</name>
<gene>
    <name evidence="2" type="ORF">E1218_34490</name>
</gene>
<dbReference type="InterPro" id="IPR029058">
    <property type="entry name" value="AB_hydrolase_fold"/>
</dbReference>
<accession>A0A4R4W4H4</accession>
<evidence type="ECO:0000313" key="3">
    <source>
        <dbReference type="Proteomes" id="UP000295172"/>
    </source>
</evidence>
<dbReference type="SUPFAM" id="SSF53474">
    <property type="entry name" value="alpha/beta-Hydrolases"/>
    <property type="match status" value="1"/>
</dbReference>
<dbReference type="PANTHER" id="PTHR46438:SF11">
    <property type="entry name" value="LIPASE-RELATED"/>
    <property type="match status" value="1"/>
</dbReference>
<dbReference type="GO" id="GO:0016787">
    <property type="term" value="F:hydrolase activity"/>
    <property type="evidence" value="ECO:0007669"/>
    <property type="project" value="UniProtKB-KW"/>
</dbReference>
<protein>
    <submittedName>
        <fullName evidence="2">Alpha/beta hydrolase</fullName>
    </submittedName>
</protein>
<dbReference type="Gene3D" id="3.40.50.1820">
    <property type="entry name" value="alpha/beta hydrolase"/>
    <property type="match status" value="1"/>
</dbReference>
<keyword evidence="2" id="KW-0378">Hydrolase</keyword>
<dbReference type="Proteomes" id="UP000295172">
    <property type="component" value="Unassembled WGS sequence"/>
</dbReference>
<organism evidence="2 3">
    <name type="scientific">Kribbella turkmenica</name>
    <dbReference type="NCBI Taxonomy" id="2530375"/>
    <lineage>
        <taxon>Bacteria</taxon>
        <taxon>Bacillati</taxon>
        <taxon>Actinomycetota</taxon>
        <taxon>Actinomycetes</taxon>
        <taxon>Propionibacteriales</taxon>
        <taxon>Kribbellaceae</taxon>
        <taxon>Kribbella</taxon>
    </lineage>
</organism>
<sequence length="341" mass="37208">MVQYTDWGERADRWSGIRSETVDVRGTKVHYLVTDQTRTSGLPVHLLVPNPANSASNWLDVLAELRAHAHAIAVDLPGTIAGHTALPNRRAASIETNALFLRDFADALELDRVVVHGWSAGGMVALLFADQAPERIAGLVLVAPALPPPLSAGEARRWQTLGRAGLAIVAPVALVLVRVSGRRILAAKWRVLDDPASIAGSTWSTGGDLTRMSPEIAGLMRDEMSVVEPMRLGSAVRVYASLMSLMFVRRRTALHAIRRVASPTLLVCGDDDHLTGRASIDDWTAQRPDWNLVVLHRVGHAPPFEVPAGYARTVIDWCGPRVHDRADRGVEDSRGDQDRRK</sequence>
<dbReference type="OrthoDB" id="5431692at2"/>
<proteinExistence type="predicted"/>
<dbReference type="PANTHER" id="PTHR46438">
    <property type="entry name" value="ALPHA/BETA-HYDROLASES SUPERFAMILY PROTEIN"/>
    <property type="match status" value="1"/>
</dbReference>
<evidence type="ECO:0000313" key="2">
    <source>
        <dbReference type="EMBL" id="TDD13442.1"/>
    </source>
</evidence>